<name>A0AC61RDM3_9BACT</name>
<dbReference type="EMBL" id="SRYB01000040">
    <property type="protein sequence ID" value="TGY76450.1"/>
    <property type="molecule type" value="Genomic_DNA"/>
</dbReference>
<gene>
    <name evidence="1" type="ORF">E5331_18050</name>
</gene>
<dbReference type="Proteomes" id="UP000306319">
    <property type="component" value="Unassembled WGS sequence"/>
</dbReference>
<protein>
    <submittedName>
        <fullName evidence="1">Uncharacterized protein</fullName>
    </submittedName>
</protein>
<evidence type="ECO:0000313" key="2">
    <source>
        <dbReference type="Proteomes" id="UP000306319"/>
    </source>
</evidence>
<reference evidence="1" key="1">
    <citation type="submission" date="2019-04" db="EMBL/GenBank/DDBJ databases">
        <title>Microbes associate with the intestines of laboratory mice.</title>
        <authorList>
            <person name="Navarre W."/>
            <person name="Wong E."/>
            <person name="Huang K."/>
            <person name="Tropini C."/>
            <person name="Ng K."/>
            <person name="Yu B."/>
        </authorList>
    </citation>
    <scope>NUCLEOTIDE SEQUENCE</scope>
    <source>
        <strain evidence="1">NM04_E33</strain>
    </source>
</reference>
<accession>A0AC61RDM3</accession>
<proteinExistence type="predicted"/>
<keyword evidence="2" id="KW-1185">Reference proteome</keyword>
<comment type="caution">
    <text evidence="1">The sequence shown here is derived from an EMBL/GenBank/DDBJ whole genome shotgun (WGS) entry which is preliminary data.</text>
</comment>
<evidence type="ECO:0000313" key="1">
    <source>
        <dbReference type="EMBL" id="TGY76450.1"/>
    </source>
</evidence>
<sequence length="335" mass="37028">MKLLKSTTLSLSLMAIVMGAVSCTPVKRGEYASGSATIFCDDGFKNILDEEIEVFEYSYPNASIIPFYVSEGEALDSLTADATQAIITSKQLTKEQIEYMKAKHKRVVRQNCIAVDAVALITNKKNPVSALSMTEIADIFNGKITKWSQLAGNDTTAIKIVFDNAESSTVSYIRDKFLAEGEKLAEKTNSFAQNNNAQVFDIVKNDPDALGVISVSWLGDDLSVAKKIPMDQRMEDYKNETDTIATTLTSEVNIMKVSNPTEANDFSLVAYKPYQAYIYSGEYPLVRKIYMVSTASNSTVLHSFYVFLTGFVGQKIISLTGILPYHMNPRVVEVI</sequence>
<organism evidence="1 2">
    <name type="scientific">Lepagella muris</name>
    <dbReference type="NCBI Taxonomy" id="3032870"/>
    <lineage>
        <taxon>Bacteria</taxon>
        <taxon>Pseudomonadati</taxon>
        <taxon>Bacteroidota</taxon>
        <taxon>Bacteroidia</taxon>
        <taxon>Bacteroidales</taxon>
        <taxon>Muribaculaceae</taxon>
        <taxon>Lepagella</taxon>
    </lineage>
</organism>